<dbReference type="Pfam" id="PF01425">
    <property type="entry name" value="Amidase"/>
    <property type="match status" value="1"/>
</dbReference>
<comment type="caution">
    <text evidence="2">The sequence shown here is derived from an EMBL/GenBank/DDBJ whole genome shotgun (WGS) entry which is preliminary data.</text>
</comment>
<evidence type="ECO:0000259" key="1">
    <source>
        <dbReference type="Pfam" id="PF01425"/>
    </source>
</evidence>
<gene>
    <name evidence="2" type="ORF">C484_01050</name>
</gene>
<evidence type="ECO:0000313" key="2">
    <source>
        <dbReference type="EMBL" id="ELY96258.1"/>
    </source>
</evidence>
<dbReference type="RefSeq" id="WP_006824119.1">
    <property type="nucleotide sequence ID" value="NZ_AOIL01000009.1"/>
</dbReference>
<dbReference type="PROSITE" id="PS00571">
    <property type="entry name" value="AMIDASES"/>
    <property type="match status" value="1"/>
</dbReference>
<protein>
    <submittedName>
        <fullName evidence="2">Amidase</fullName>
    </submittedName>
</protein>
<dbReference type="EMBL" id="AOIL01000009">
    <property type="protein sequence ID" value="ELY96258.1"/>
    <property type="molecule type" value="Genomic_DNA"/>
</dbReference>
<organism evidence="2 3">
    <name type="scientific">Natrialba taiwanensis DSM 12281</name>
    <dbReference type="NCBI Taxonomy" id="1230458"/>
    <lineage>
        <taxon>Archaea</taxon>
        <taxon>Methanobacteriati</taxon>
        <taxon>Methanobacteriota</taxon>
        <taxon>Stenosarchaea group</taxon>
        <taxon>Halobacteria</taxon>
        <taxon>Halobacteriales</taxon>
        <taxon>Natrialbaceae</taxon>
        <taxon>Natrialba</taxon>
    </lineage>
</organism>
<dbReference type="PANTHER" id="PTHR11895">
    <property type="entry name" value="TRANSAMIDASE"/>
    <property type="match status" value="1"/>
</dbReference>
<dbReference type="InterPro" id="IPR000120">
    <property type="entry name" value="Amidase"/>
</dbReference>
<dbReference type="GO" id="GO:0003824">
    <property type="term" value="F:catalytic activity"/>
    <property type="evidence" value="ECO:0007669"/>
    <property type="project" value="InterPro"/>
</dbReference>
<dbReference type="InterPro" id="IPR036928">
    <property type="entry name" value="AS_sf"/>
</dbReference>
<keyword evidence="3" id="KW-1185">Reference proteome</keyword>
<name>M0AFY0_9EURY</name>
<evidence type="ECO:0000313" key="3">
    <source>
        <dbReference type="Proteomes" id="UP000011648"/>
    </source>
</evidence>
<sequence length="491" mass="51987">MTNPTSLSARRLATEIEHGDITPAEVVDAAYERIEQINESINAFVQFREEQARVEADKATEAVQSDEPLGRLHGVPIALKDLDSAIEGMPCTNGSTVFAESVPEKTSVIVQRLIDEGAIVIGSTNSPEFGHAADTSNQLYGTTGNPFDPSKTAGGSSGGSAAAVGAGAVPIALGSDAAGSIRIPASACGVYGLKPTAGIVPEASRPDALEATAPFMSLGGITRTVADSALLLEIITGVHSRDPISIPDNESEYLSAIRQPIDDLSIAYSPDFGIFEVEPAVKEQVDNVAETLRESGATIDRVDPEFPIPFEVMREAETLLFESTLASIAESLNKSDGIDLLGEHREKVTPKLVELIENGYDHSAVAFKQADVVRTQVYDAIQDVLDEYDLLLTPTLACPPFEAGNVGPESISGEPIDPYLDWVLTWPLNLSGHPAASVPAGLSENGLPIGAQLVASRFDEETILSASAAIERSQPWIDTYPDVSDTTSVHQ</sequence>
<dbReference type="InterPro" id="IPR020556">
    <property type="entry name" value="Amidase_CS"/>
</dbReference>
<dbReference type="AlphaFoldDB" id="M0AFY0"/>
<dbReference type="PANTHER" id="PTHR11895:SF7">
    <property type="entry name" value="GLUTAMYL-TRNA(GLN) AMIDOTRANSFERASE SUBUNIT A, MITOCHONDRIAL"/>
    <property type="match status" value="1"/>
</dbReference>
<reference evidence="2 3" key="1">
    <citation type="journal article" date="2014" name="PLoS Genet.">
        <title>Phylogenetically driven sequencing of extremely halophilic archaea reveals strategies for static and dynamic osmo-response.</title>
        <authorList>
            <person name="Becker E.A."/>
            <person name="Seitzer P.M."/>
            <person name="Tritt A."/>
            <person name="Larsen D."/>
            <person name="Krusor M."/>
            <person name="Yao A.I."/>
            <person name="Wu D."/>
            <person name="Madern D."/>
            <person name="Eisen J.A."/>
            <person name="Darling A.E."/>
            <person name="Facciotti M.T."/>
        </authorList>
    </citation>
    <scope>NUCLEOTIDE SEQUENCE [LARGE SCALE GENOMIC DNA]</scope>
    <source>
        <strain evidence="2 3">DSM 12281</strain>
    </source>
</reference>
<dbReference type="OrthoDB" id="359273at2157"/>
<proteinExistence type="predicted"/>
<dbReference type="Gene3D" id="3.90.1300.10">
    <property type="entry name" value="Amidase signature (AS) domain"/>
    <property type="match status" value="1"/>
</dbReference>
<dbReference type="Proteomes" id="UP000011648">
    <property type="component" value="Unassembled WGS sequence"/>
</dbReference>
<dbReference type="InterPro" id="IPR023631">
    <property type="entry name" value="Amidase_dom"/>
</dbReference>
<accession>M0AFY0</accession>
<dbReference type="STRING" id="1230458.C484_01050"/>
<dbReference type="PATRIC" id="fig|1230458.4.peg.189"/>
<dbReference type="PIRSF" id="PIRSF001221">
    <property type="entry name" value="Amidase_fungi"/>
    <property type="match status" value="1"/>
</dbReference>
<dbReference type="SUPFAM" id="SSF75304">
    <property type="entry name" value="Amidase signature (AS) enzymes"/>
    <property type="match status" value="1"/>
</dbReference>
<feature type="domain" description="Amidase" evidence="1">
    <location>
        <begin position="25"/>
        <end position="464"/>
    </location>
</feature>